<feature type="chain" id="PRO_5042194127" evidence="1">
    <location>
        <begin position="25"/>
        <end position="117"/>
    </location>
</feature>
<organism evidence="2 3">
    <name type="scientific">Dipteronia sinensis</name>
    <dbReference type="NCBI Taxonomy" id="43782"/>
    <lineage>
        <taxon>Eukaryota</taxon>
        <taxon>Viridiplantae</taxon>
        <taxon>Streptophyta</taxon>
        <taxon>Embryophyta</taxon>
        <taxon>Tracheophyta</taxon>
        <taxon>Spermatophyta</taxon>
        <taxon>Magnoliopsida</taxon>
        <taxon>eudicotyledons</taxon>
        <taxon>Gunneridae</taxon>
        <taxon>Pentapetalae</taxon>
        <taxon>rosids</taxon>
        <taxon>malvids</taxon>
        <taxon>Sapindales</taxon>
        <taxon>Sapindaceae</taxon>
        <taxon>Hippocastanoideae</taxon>
        <taxon>Acereae</taxon>
        <taxon>Dipteronia</taxon>
    </lineage>
</organism>
<name>A0AAE0AY06_9ROSI</name>
<protein>
    <submittedName>
        <fullName evidence="2">Uncharacterized protein</fullName>
    </submittedName>
</protein>
<gene>
    <name evidence="2" type="ORF">Dsin_006223</name>
</gene>
<evidence type="ECO:0000256" key="1">
    <source>
        <dbReference type="SAM" id="SignalP"/>
    </source>
</evidence>
<proteinExistence type="predicted"/>
<evidence type="ECO:0000313" key="3">
    <source>
        <dbReference type="Proteomes" id="UP001281410"/>
    </source>
</evidence>
<dbReference type="Proteomes" id="UP001281410">
    <property type="component" value="Unassembled WGS sequence"/>
</dbReference>
<feature type="signal peptide" evidence="1">
    <location>
        <begin position="1"/>
        <end position="24"/>
    </location>
</feature>
<dbReference type="AlphaFoldDB" id="A0AAE0AY06"/>
<sequence length="117" mass="13502">MGKIPGYLLFAVAMWFMWEWRCNSVFDSKFVPPVCAGKIILNYVTDWLKVDYNTGSKPGKKTCFLTWYSPEENCIKPNVDGSLNIENDTISAGGVIRNHMKIWLRGFALNKGYEKYY</sequence>
<keyword evidence="1" id="KW-0732">Signal</keyword>
<dbReference type="EMBL" id="JANJYJ010000002">
    <property type="protein sequence ID" value="KAK3226361.1"/>
    <property type="molecule type" value="Genomic_DNA"/>
</dbReference>
<reference evidence="2" key="1">
    <citation type="journal article" date="2023" name="Plant J.">
        <title>Genome sequences and population genomics provide insights into the demographic history, inbreeding, and mutation load of two 'living fossil' tree species of Dipteronia.</title>
        <authorList>
            <person name="Feng Y."/>
            <person name="Comes H.P."/>
            <person name="Chen J."/>
            <person name="Zhu S."/>
            <person name="Lu R."/>
            <person name="Zhang X."/>
            <person name="Li P."/>
            <person name="Qiu J."/>
            <person name="Olsen K.M."/>
            <person name="Qiu Y."/>
        </authorList>
    </citation>
    <scope>NUCLEOTIDE SEQUENCE</scope>
    <source>
        <strain evidence="2">NBL</strain>
    </source>
</reference>
<accession>A0AAE0AY06</accession>
<keyword evidence="3" id="KW-1185">Reference proteome</keyword>
<comment type="caution">
    <text evidence="2">The sequence shown here is derived from an EMBL/GenBank/DDBJ whole genome shotgun (WGS) entry which is preliminary data.</text>
</comment>
<evidence type="ECO:0000313" key="2">
    <source>
        <dbReference type="EMBL" id="KAK3226361.1"/>
    </source>
</evidence>